<evidence type="ECO:0000256" key="1">
    <source>
        <dbReference type="SAM" id="MobiDB-lite"/>
    </source>
</evidence>
<dbReference type="Pfam" id="PF20168">
    <property type="entry name" value="PDS5"/>
    <property type="match status" value="1"/>
</dbReference>
<protein>
    <submittedName>
        <fullName evidence="2">Uncharacterized protein</fullName>
    </submittedName>
</protein>
<accession>D8M8B9</accession>
<dbReference type="AlphaFoldDB" id="D8M8B9"/>
<reference evidence="2" key="1">
    <citation type="submission" date="2010-02" db="EMBL/GenBank/DDBJ databases">
        <title>Sequencing and annotation of the Blastocystis hominis genome.</title>
        <authorList>
            <person name="Wincker P."/>
        </authorList>
    </citation>
    <scope>NUCLEOTIDE SEQUENCE</scope>
    <source>
        <strain evidence="2">Singapore isolate B</strain>
    </source>
</reference>
<dbReference type="EMBL" id="FN668683">
    <property type="protein sequence ID" value="CBK24308.2"/>
    <property type="molecule type" value="Genomic_DNA"/>
</dbReference>
<gene>
    <name evidence="2" type="ORF">GSBLH_T00006759001</name>
</gene>
<dbReference type="Proteomes" id="UP000008312">
    <property type="component" value="Unassembled WGS sequence"/>
</dbReference>
<dbReference type="RefSeq" id="XP_012898356.1">
    <property type="nucleotide sequence ID" value="XM_013042902.1"/>
</dbReference>
<feature type="region of interest" description="Disordered" evidence="1">
    <location>
        <begin position="165"/>
        <end position="188"/>
    </location>
</feature>
<evidence type="ECO:0000313" key="2">
    <source>
        <dbReference type="EMBL" id="CBK24308.2"/>
    </source>
</evidence>
<dbReference type="InParanoid" id="D8M8B9"/>
<sequence>MPAKSKKSKKASGKYDQLLQLKGQKLIKELESMYQELRKTNDRAEFDGFDSALSKLSSEQMLHIQNREITRLVGYCLVEMCRFVDEAELSDSTSKDIWNLILQNLKTLESPSKTDNYRRSFEMLEKIYQTALLKIAVSFGGEDNDVPLTLFQTIIHIVDAYSGLPTPSKRPSKSKKSDSTSEDTQFTEEELQTELERIRGIVIQIMIAVIDLYRKIPYSLLDIILSNTICEDENPVPAHIQLLTDLLSVKKAKLAPSVQKLITDIMVGSSVSTDDYEINPILIKLNSISYEYIELLLPLITSKLTPKDTISSIKVPLLSRSISIGFTISPQPFDSPSLKSDSFLQTSHL</sequence>
<name>D8M8B9_BLAHO</name>
<organism evidence="2">
    <name type="scientific">Blastocystis hominis</name>
    <dbReference type="NCBI Taxonomy" id="12968"/>
    <lineage>
        <taxon>Eukaryota</taxon>
        <taxon>Sar</taxon>
        <taxon>Stramenopiles</taxon>
        <taxon>Bigyra</taxon>
        <taxon>Opalozoa</taxon>
        <taxon>Opalinata</taxon>
        <taxon>Blastocystidae</taxon>
        <taxon>Blastocystis</taxon>
    </lineage>
</organism>
<evidence type="ECO:0000313" key="3">
    <source>
        <dbReference type="Proteomes" id="UP000008312"/>
    </source>
</evidence>
<keyword evidence="3" id="KW-1185">Reference proteome</keyword>
<proteinExistence type="predicted"/>
<dbReference type="GeneID" id="24922883"/>